<feature type="transmembrane region" description="Helical" evidence="6">
    <location>
        <begin position="186"/>
        <end position="204"/>
    </location>
</feature>
<feature type="transmembrane region" description="Helical" evidence="6">
    <location>
        <begin position="313"/>
        <end position="339"/>
    </location>
</feature>
<feature type="transmembrane region" description="Helical" evidence="6">
    <location>
        <begin position="359"/>
        <end position="381"/>
    </location>
</feature>
<dbReference type="GO" id="GO:0003954">
    <property type="term" value="F:NADH dehydrogenase activity"/>
    <property type="evidence" value="ECO:0007669"/>
    <property type="project" value="TreeGrafter"/>
</dbReference>
<dbReference type="GO" id="GO:0008137">
    <property type="term" value="F:NADH dehydrogenase (ubiquinone) activity"/>
    <property type="evidence" value="ECO:0007669"/>
    <property type="project" value="InterPro"/>
</dbReference>
<dbReference type="GO" id="GO:0012505">
    <property type="term" value="C:endomembrane system"/>
    <property type="evidence" value="ECO:0007669"/>
    <property type="project" value="UniProtKB-SubCell"/>
</dbReference>
<feature type="domain" description="NADH:quinone oxidoreductase/Mrp antiporter transmembrane" evidence="7">
    <location>
        <begin position="70"/>
        <end position="352"/>
    </location>
</feature>
<evidence type="ECO:0000256" key="3">
    <source>
        <dbReference type="ARBA" id="ARBA00022989"/>
    </source>
</evidence>
<dbReference type="Pfam" id="PF00361">
    <property type="entry name" value="Proton_antipo_M"/>
    <property type="match status" value="1"/>
</dbReference>
<reference evidence="9 10" key="1">
    <citation type="journal article" date="2010" name="J. Bacteriol.">
        <title>The genome of the amoeba symbiont 'Candidatus Amoebophilus asiaticus' reveals common mechanisms for host cell interaction among amoeba-associated bacteria.</title>
        <authorList>
            <person name="Schmitz-Esser S."/>
            <person name="Tischler P."/>
            <person name="Arnold R."/>
            <person name="Montanaro J."/>
            <person name="Wagner M."/>
            <person name="Rattei T."/>
            <person name="Horn M."/>
        </authorList>
    </citation>
    <scope>NUCLEOTIDE SEQUENCE [LARGE SCALE GENOMIC DNA]</scope>
    <source>
        <strain evidence="9 10">5a2</strain>
    </source>
</reference>
<dbReference type="PRINTS" id="PR01434">
    <property type="entry name" value="NADHDHGNASE5"/>
</dbReference>
<feature type="transmembrane region" description="Helical" evidence="6">
    <location>
        <begin position="146"/>
        <end position="165"/>
    </location>
</feature>
<evidence type="ECO:0000256" key="6">
    <source>
        <dbReference type="SAM" id="Phobius"/>
    </source>
</evidence>
<feature type="transmembrane region" description="Helical" evidence="6">
    <location>
        <begin position="107"/>
        <end position="126"/>
    </location>
</feature>
<feature type="transmembrane region" description="Helical" evidence="6">
    <location>
        <begin position="76"/>
        <end position="95"/>
    </location>
</feature>
<protein>
    <recommendedName>
        <fullName evidence="11">NADH:quinone oxidoreductase/Mrp antiporter membrane subunit domain-containing protein</fullName>
    </recommendedName>
</protein>
<feature type="domain" description="NADH-Ubiquinone oxidoreductase (complex I) chain 5 N-terminal" evidence="8">
    <location>
        <begin position="3"/>
        <end position="53"/>
    </location>
</feature>
<dbReference type="PANTHER" id="PTHR42829">
    <property type="entry name" value="NADH-UBIQUINONE OXIDOREDUCTASE CHAIN 5"/>
    <property type="match status" value="1"/>
</dbReference>
<evidence type="ECO:0008006" key="11">
    <source>
        <dbReference type="Google" id="ProtNLM"/>
    </source>
</evidence>
<feature type="transmembrane region" description="Helical" evidence="6">
    <location>
        <begin position="266"/>
        <end position="292"/>
    </location>
</feature>
<evidence type="ECO:0000313" key="9">
    <source>
        <dbReference type="EMBL" id="ACE06519.1"/>
    </source>
</evidence>
<evidence type="ECO:0000256" key="5">
    <source>
        <dbReference type="RuleBase" id="RU000320"/>
    </source>
</evidence>
<name>B3ETG7_AMOA5</name>
<evidence type="ECO:0000259" key="8">
    <source>
        <dbReference type="Pfam" id="PF00662"/>
    </source>
</evidence>
<dbReference type="GO" id="GO:0015990">
    <property type="term" value="P:electron transport coupled proton transport"/>
    <property type="evidence" value="ECO:0007669"/>
    <property type="project" value="TreeGrafter"/>
</dbReference>
<sequence length="637" mass="70926">MPWVHLSQDSVLYIGIYVDFLAALMLFMITLISWVVHIYSLAYIQDNIKQQPYFILLNLSVSAACWVVVSDNLWEMLIGWELIGLASSLLIAFWYQQPTAAKASLQAWITSKLGSICLLIGIVVVVKELGNCNLMMLVNRPINATANFSNSLFIAGICFLIAAFTKSAQFPFFNWLPNAMKAPTPASALLHAATVLSIGIYLLIRIETILLPECQNIMITIGYTTACMGACAALLQQHIKRMLAYSTLSQLGYVIAAIGLKTLGAGITYLLLHGLAKACLFLCAGIVIKFLQHQGTKEENAAYMDQLGGIRHYLPWVAVSYLVATITLVGLPGLTGFHAKEAILEQTLLWSIENVSIDNYYIAYIVPVMAFTSTFLTALYLGKSFLLIFFGTPTWRNDIKVPIVKNNYLKSMQGSVLALSIFVVGFSILPIQQFIIDGLAKANIAYVLDSLSMNKLSYIHFLTMSLAIGVLFSSILLLAFLFIKPKRIIRISKSNKITQLFSEGWYMDALVSLFAKQILSFSKHTVKVEKYMIDGFIKRLANSCITTAYSVAWLENKLIAGFIRYLTIGYVIIAHIVAWIDNKLIDGIGRAIATIFGSFSKLYLHIQKGNTQHHIAWSFISILLLLIAWIIYNSLFI</sequence>
<dbReference type="InterPro" id="IPR001750">
    <property type="entry name" value="ND/Mrp_TM"/>
</dbReference>
<keyword evidence="4 6" id="KW-0472">Membrane</keyword>
<feature type="transmembrane region" description="Helical" evidence="6">
    <location>
        <begin position="20"/>
        <end position="41"/>
    </location>
</feature>
<dbReference type="Proteomes" id="UP000001227">
    <property type="component" value="Chromosome"/>
</dbReference>
<dbReference type="KEGG" id="aas:Aasi_1186"/>
<dbReference type="GO" id="GO:0016020">
    <property type="term" value="C:membrane"/>
    <property type="evidence" value="ECO:0007669"/>
    <property type="project" value="UniProtKB-SubCell"/>
</dbReference>
<gene>
    <name evidence="9" type="ordered locus">Aasi_1186</name>
</gene>
<keyword evidence="10" id="KW-1185">Reference proteome</keyword>
<dbReference type="HOGENOM" id="CLU_007100_6_3_10"/>
<dbReference type="InterPro" id="IPR001516">
    <property type="entry name" value="Proton_antipo_N"/>
</dbReference>
<feature type="transmembrane region" description="Helical" evidence="6">
    <location>
        <begin position="216"/>
        <end position="235"/>
    </location>
</feature>
<evidence type="ECO:0000313" key="10">
    <source>
        <dbReference type="Proteomes" id="UP000001227"/>
    </source>
</evidence>
<dbReference type="GO" id="GO:0042773">
    <property type="term" value="P:ATP synthesis coupled electron transport"/>
    <property type="evidence" value="ECO:0007669"/>
    <property type="project" value="InterPro"/>
</dbReference>
<dbReference type="EMBL" id="CP001102">
    <property type="protein sequence ID" value="ACE06519.1"/>
    <property type="molecule type" value="Genomic_DNA"/>
</dbReference>
<evidence type="ECO:0000259" key="7">
    <source>
        <dbReference type="Pfam" id="PF00361"/>
    </source>
</evidence>
<evidence type="ECO:0000256" key="4">
    <source>
        <dbReference type="ARBA" id="ARBA00023136"/>
    </source>
</evidence>
<evidence type="ECO:0000256" key="2">
    <source>
        <dbReference type="ARBA" id="ARBA00022692"/>
    </source>
</evidence>
<proteinExistence type="predicted"/>
<dbReference type="InterPro" id="IPR003945">
    <property type="entry name" value="NU5C-like"/>
</dbReference>
<comment type="subcellular location">
    <subcellularLocation>
        <location evidence="1">Endomembrane system</location>
        <topology evidence="1">Multi-pass membrane protein</topology>
    </subcellularLocation>
    <subcellularLocation>
        <location evidence="5">Membrane</location>
        <topology evidence="5">Multi-pass membrane protein</topology>
    </subcellularLocation>
</comment>
<dbReference type="AlphaFoldDB" id="B3ETG7"/>
<dbReference type="STRING" id="452471.Aasi_1186"/>
<feature type="transmembrane region" description="Helical" evidence="6">
    <location>
        <begin position="456"/>
        <end position="483"/>
    </location>
</feature>
<feature type="transmembrane region" description="Helical" evidence="6">
    <location>
        <begin position="562"/>
        <end position="581"/>
    </location>
</feature>
<dbReference type="Gene3D" id="1.20.5.2700">
    <property type="match status" value="1"/>
</dbReference>
<keyword evidence="2 5" id="KW-0812">Transmembrane</keyword>
<feature type="transmembrane region" description="Helical" evidence="6">
    <location>
        <begin position="616"/>
        <end position="635"/>
    </location>
</feature>
<organism evidence="9 10">
    <name type="scientific">Amoebophilus asiaticus (strain 5a2)</name>
    <dbReference type="NCBI Taxonomy" id="452471"/>
    <lineage>
        <taxon>Bacteria</taxon>
        <taxon>Pseudomonadati</taxon>
        <taxon>Bacteroidota</taxon>
        <taxon>Cytophagia</taxon>
        <taxon>Cytophagales</taxon>
        <taxon>Amoebophilaceae</taxon>
        <taxon>Candidatus Amoebophilus</taxon>
    </lineage>
</organism>
<accession>B3ETG7</accession>
<dbReference type="PANTHER" id="PTHR42829:SF1">
    <property type="entry name" value="INORGANIC CARBON TRANSPORTER SUBUNIT DABB-RELATED"/>
    <property type="match status" value="1"/>
</dbReference>
<feature type="transmembrane region" description="Helical" evidence="6">
    <location>
        <begin position="416"/>
        <end position="436"/>
    </location>
</feature>
<dbReference type="PRINTS" id="PR01435">
    <property type="entry name" value="NPOXDRDTASE5"/>
</dbReference>
<keyword evidence="3 6" id="KW-1133">Transmembrane helix</keyword>
<feature type="transmembrane region" description="Helical" evidence="6">
    <location>
        <begin position="53"/>
        <end position="70"/>
    </location>
</feature>
<dbReference type="Pfam" id="PF00662">
    <property type="entry name" value="Proton_antipo_N"/>
    <property type="match status" value="1"/>
</dbReference>
<dbReference type="eggNOG" id="COG1009">
    <property type="taxonomic scope" value="Bacteria"/>
</dbReference>
<evidence type="ECO:0000256" key="1">
    <source>
        <dbReference type="ARBA" id="ARBA00004127"/>
    </source>
</evidence>